<evidence type="ECO:0000313" key="2">
    <source>
        <dbReference type="Proteomes" id="UP000499080"/>
    </source>
</evidence>
<dbReference type="Proteomes" id="UP000499080">
    <property type="component" value="Unassembled WGS sequence"/>
</dbReference>
<comment type="caution">
    <text evidence="1">The sequence shown here is derived from an EMBL/GenBank/DDBJ whole genome shotgun (WGS) entry which is preliminary data.</text>
</comment>
<protein>
    <submittedName>
        <fullName evidence="1">Uncharacterized protein</fullName>
    </submittedName>
</protein>
<organism evidence="1 2">
    <name type="scientific">Araneus ventricosus</name>
    <name type="common">Orbweaver spider</name>
    <name type="synonym">Epeira ventricosa</name>
    <dbReference type="NCBI Taxonomy" id="182803"/>
    <lineage>
        <taxon>Eukaryota</taxon>
        <taxon>Metazoa</taxon>
        <taxon>Ecdysozoa</taxon>
        <taxon>Arthropoda</taxon>
        <taxon>Chelicerata</taxon>
        <taxon>Arachnida</taxon>
        <taxon>Araneae</taxon>
        <taxon>Araneomorphae</taxon>
        <taxon>Entelegynae</taxon>
        <taxon>Araneoidea</taxon>
        <taxon>Araneidae</taxon>
        <taxon>Araneus</taxon>
    </lineage>
</organism>
<proteinExistence type="predicted"/>
<accession>A0A4Y2H8C6</accession>
<keyword evidence="2" id="KW-1185">Reference proteome</keyword>
<evidence type="ECO:0000313" key="1">
    <source>
        <dbReference type="EMBL" id="GBM61186.1"/>
    </source>
</evidence>
<dbReference type="EMBL" id="BGPR01001756">
    <property type="protein sequence ID" value="GBM61186.1"/>
    <property type="molecule type" value="Genomic_DNA"/>
</dbReference>
<name>A0A4Y2H8C6_ARAVE</name>
<dbReference type="AlphaFoldDB" id="A0A4Y2H8C6"/>
<reference evidence="1 2" key="1">
    <citation type="journal article" date="2019" name="Sci. Rep.">
        <title>Orb-weaving spider Araneus ventricosus genome elucidates the spidroin gene catalogue.</title>
        <authorList>
            <person name="Kono N."/>
            <person name="Nakamura H."/>
            <person name="Ohtoshi R."/>
            <person name="Moran D.A.P."/>
            <person name="Shinohara A."/>
            <person name="Yoshida Y."/>
            <person name="Fujiwara M."/>
            <person name="Mori M."/>
            <person name="Tomita M."/>
            <person name="Arakawa K."/>
        </authorList>
    </citation>
    <scope>NUCLEOTIDE SEQUENCE [LARGE SCALE GENOMIC DNA]</scope>
</reference>
<sequence length="77" mass="8436">MSGLFTTTSLAPILLQKVLSDLPRDGFSLGTAGKSRRFIEQPEDFIARIQLPTPGTRMQFTPSPDALQPVVAHLSIR</sequence>
<gene>
    <name evidence="1" type="ORF">AVEN_241572_1</name>
</gene>